<dbReference type="RefSeq" id="WP_149265705.1">
    <property type="nucleotide sequence ID" value="NZ_VFJB01000003.1"/>
</dbReference>
<dbReference type="OrthoDB" id="9810361at2"/>
<organism evidence="1 2">
    <name type="scientific">Deferribacter autotrophicus</name>
    <dbReference type="NCBI Taxonomy" id="500465"/>
    <lineage>
        <taxon>Bacteria</taxon>
        <taxon>Pseudomonadati</taxon>
        <taxon>Deferribacterota</taxon>
        <taxon>Deferribacteres</taxon>
        <taxon>Deferribacterales</taxon>
        <taxon>Deferribacteraceae</taxon>
        <taxon>Deferribacter</taxon>
    </lineage>
</organism>
<gene>
    <name evidence="1" type="ORF">FHQ18_03075</name>
</gene>
<comment type="caution">
    <text evidence="1">The sequence shown here is derived from an EMBL/GenBank/DDBJ whole genome shotgun (WGS) entry which is preliminary data.</text>
</comment>
<evidence type="ECO:0000313" key="1">
    <source>
        <dbReference type="EMBL" id="KAA0258945.1"/>
    </source>
</evidence>
<dbReference type="EMBL" id="VFJB01000003">
    <property type="protein sequence ID" value="KAA0258945.1"/>
    <property type="molecule type" value="Genomic_DNA"/>
</dbReference>
<evidence type="ECO:0000313" key="2">
    <source>
        <dbReference type="Proteomes" id="UP000322876"/>
    </source>
</evidence>
<accession>A0A5A8F5Z0</accession>
<keyword evidence="2" id="KW-1185">Reference proteome</keyword>
<proteinExistence type="predicted"/>
<reference evidence="1 2" key="1">
    <citation type="submission" date="2019-06" db="EMBL/GenBank/DDBJ databases">
        <title>Genomic insights into carbon and energy metabolism of Deferribacter autotrophicus revealed new metabolic traits in the phylum Deferribacteres.</title>
        <authorList>
            <person name="Slobodkin A.I."/>
            <person name="Slobodkina G.B."/>
            <person name="Allioux M."/>
            <person name="Alain K."/>
            <person name="Jebbar M."/>
            <person name="Shadrin V."/>
            <person name="Kublanov I.V."/>
            <person name="Toshchakov S.V."/>
            <person name="Bonch-Osmolovskaya E.A."/>
        </authorList>
    </citation>
    <scope>NUCLEOTIDE SEQUENCE [LARGE SCALE GENOMIC DNA]</scope>
    <source>
        <strain evidence="1 2">SL50</strain>
    </source>
</reference>
<dbReference type="Proteomes" id="UP000322876">
    <property type="component" value="Unassembled WGS sequence"/>
</dbReference>
<protein>
    <submittedName>
        <fullName evidence="1">YkgJ family cysteine cluster protein</fullName>
    </submittedName>
</protein>
<name>A0A5A8F5Z0_9BACT</name>
<dbReference type="Pfam" id="PF03692">
    <property type="entry name" value="CxxCxxCC"/>
    <property type="match status" value="1"/>
</dbReference>
<sequence>MNKNEIYKRVKEIVAQYGLNLKGLREVLAFTDGFIEENKEKFNTGLIDCKAGCGYCCVVNISVLGIEAENIAEYLTSNFHNDIINLKQKLREKYLLAKGLTDEERIAAKIECIFLDERKNCMIYPVRPILCRSVTSTDHNKCIEAVTMSVMDEDIKIISNIYIKEIYETIYIALADVLKEKGKDYKSYRLLDIMYRLLN</sequence>
<dbReference type="AlphaFoldDB" id="A0A5A8F5Z0"/>
<dbReference type="InterPro" id="IPR005358">
    <property type="entry name" value="Puta_zinc/iron-chelating_dom"/>
</dbReference>